<evidence type="ECO:0000313" key="2">
    <source>
        <dbReference type="Proteomes" id="UP000249005"/>
    </source>
</evidence>
<protein>
    <submittedName>
        <fullName evidence="1">Bacterial sensory transduction regulator</fullName>
    </submittedName>
</protein>
<keyword evidence="2" id="KW-1185">Reference proteome</keyword>
<dbReference type="EMBL" id="LS483470">
    <property type="protein sequence ID" value="SQI41291.1"/>
    <property type="molecule type" value="Genomic_DNA"/>
</dbReference>
<gene>
    <name evidence="1" type="ORF">NCTC12151_01999</name>
</gene>
<dbReference type="InterPro" id="IPR019660">
    <property type="entry name" value="Put_sensory_transdc_reg_YbjN"/>
</dbReference>
<dbReference type="OrthoDB" id="6398515at2"/>
<name>A0A2X4UR89_9GAMM</name>
<dbReference type="KEGG" id="lri:NCTC12151_01999"/>
<dbReference type="AlphaFoldDB" id="A0A2X4UR89"/>
<reference evidence="1 2" key="1">
    <citation type="submission" date="2018-06" db="EMBL/GenBank/DDBJ databases">
        <authorList>
            <consortium name="Pathogen Informatics"/>
            <person name="Doyle S."/>
        </authorList>
    </citation>
    <scope>NUCLEOTIDE SEQUENCE [LARGE SCALE GENOMIC DNA]</scope>
    <source>
        <strain evidence="1 2">NCTC12151</strain>
    </source>
</reference>
<sequence length="164" mass="17994">MAKLCVPDLAVMRDWLGQLGISFFECDACQALHLPHLQNISGIFDAKVDLLDSVILFSAVAEIRPVALIPLVADLSQINASSLTTKVFVDVQDDNLPKIVICQSLSVGAGISIEQFQLLLQEAEEQTSQIIFEARANELLTGTEGEREVEEDIQTVHTITHTLH</sequence>
<accession>A0A2X4UR89</accession>
<organism evidence="1 2">
    <name type="scientific">Leminorella richardii</name>
    <dbReference type="NCBI Taxonomy" id="158841"/>
    <lineage>
        <taxon>Bacteria</taxon>
        <taxon>Pseudomonadati</taxon>
        <taxon>Pseudomonadota</taxon>
        <taxon>Gammaproteobacteria</taxon>
        <taxon>Enterobacterales</taxon>
        <taxon>Budviciaceae</taxon>
        <taxon>Leminorella</taxon>
    </lineage>
</organism>
<dbReference type="Pfam" id="PF10722">
    <property type="entry name" value="YbjN"/>
    <property type="match status" value="1"/>
</dbReference>
<dbReference type="Proteomes" id="UP000249005">
    <property type="component" value="Chromosome 1"/>
</dbReference>
<dbReference type="RefSeq" id="WP_111740506.1">
    <property type="nucleotide sequence ID" value="NZ_LR698987.1"/>
</dbReference>
<evidence type="ECO:0000313" key="1">
    <source>
        <dbReference type="EMBL" id="SQI41291.1"/>
    </source>
</evidence>
<proteinExistence type="predicted"/>